<reference evidence="3 4" key="1">
    <citation type="submission" date="2016-05" db="EMBL/GenBank/DDBJ databases">
        <title>Complete genome sequence of Corynebacterium crudilactis, a new Corynebacterium species isolated from raw cow's milk.</title>
        <authorList>
            <person name="Christian R."/>
            <person name="Zimmermann J."/>
            <person name="Lipski A."/>
            <person name="Kalinowski J."/>
        </authorList>
    </citation>
    <scope>NUCLEOTIDE SEQUENCE [LARGE SCALE GENOMIC DNA]</scope>
    <source>
        <strain evidence="3 4">JZ16</strain>
    </source>
</reference>
<name>A0A172QT53_9CORY</name>
<dbReference type="STRING" id="1652495.ccrud_06370"/>
<proteinExistence type="predicted"/>
<protein>
    <recommendedName>
        <fullName evidence="2">BD-FAE-like domain-containing protein</fullName>
    </recommendedName>
</protein>
<evidence type="ECO:0000259" key="2">
    <source>
        <dbReference type="Pfam" id="PF20434"/>
    </source>
</evidence>
<dbReference type="Gene3D" id="3.40.50.1820">
    <property type="entry name" value="alpha/beta hydrolase"/>
    <property type="match status" value="1"/>
</dbReference>
<dbReference type="InterPro" id="IPR049492">
    <property type="entry name" value="BD-FAE-like_dom"/>
</dbReference>
<keyword evidence="4" id="KW-1185">Reference proteome</keyword>
<evidence type="ECO:0000256" key="1">
    <source>
        <dbReference type="ARBA" id="ARBA00022801"/>
    </source>
</evidence>
<dbReference type="InterPro" id="IPR050300">
    <property type="entry name" value="GDXG_lipolytic_enzyme"/>
</dbReference>
<dbReference type="InterPro" id="IPR029058">
    <property type="entry name" value="AB_hydrolase_fold"/>
</dbReference>
<dbReference type="SUPFAM" id="SSF53474">
    <property type="entry name" value="alpha/beta-Hydrolases"/>
    <property type="match status" value="1"/>
</dbReference>
<dbReference type="KEGG" id="ccjz:ccrud_06370"/>
<keyword evidence="1" id="KW-0378">Hydrolase</keyword>
<feature type="domain" description="BD-FAE-like" evidence="2">
    <location>
        <begin position="86"/>
        <end position="298"/>
    </location>
</feature>
<dbReference type="Proteomes" id="UP000076929">
    <property type="component" value="Chromosome"/>
</dbReference>
<sequence length="346" mass="37840">MDKPAGKRHSKKILVRTLSVLVGLVAIAVASFALSPVPGAKVIKTLFDADARNKHDDMQQILGDKNDDVIVHSDISYGTKSSDEKLDIYQPQTTDSSLPVIIWMHGGAWISGDKTDAAPYFKELANRGFVVVSLNYSLAPEQSYPTQIHQLNDAYGYVKNEIADYQGDTSKIILAGDSAGAQMTSQLAAITTNPGYAQEMNIEPQLEKSDITALILYCGIYKIEHLAEPEPTLSKILSWGNRTAVWSLTGTRNNRDSATIHQISAFHHVTSDFPTTFISGGNGDPLTNVQSVPFAEKLESLGTDVTTLFYPEDHTPALPHENQFVLDEDGLAGFEILVDYLKKQTA</sequence>
<evidence type="ECO:0000313" key="4">
    <source>
        <dbReference type="Proteomes" id="UP000076929"/>
    </source>
</evidence>
<dbReference type="PANTHER" id="PTHR48081">
    <property type="entry name" value="AB HYDROLASE SUPERFAMILY PROTEIN C4A8.06C"/>
    <property type="match status" value="1"/>
</dbReference>
<dbReference type="Pfam" id="PF20434">
    <property type="entry name" value="BD-FAE"/>
    <property type="match status" value="1"/>
</dbReference>
<dbReference type="EMBL" id="CP015622">
    <property type="protein sequence ID" value="ANE03872.1"/>
    <property type="molecule type" value="Genomic_DNA"/>
</dbReference>
<dbReference type="OrthoDB" id="9798122at2"/>
<dbReference type="RefSeq" id="WP_066565369.1">
    <property type="nucleotide sequence ID" value="NZ_CP015622.1"/>
</dbReference>
<organism evidence="3 4">
    <name type="scientific">Corynebacterium crudilactis</name>
    <dbReference type="NCBI Taxonomy" id="1652495"/>
    <lineage>
        <taxon>Bacteria</taxon>
        <taxon>Bacillati</taxon>
        <taxon>Actinomycetota</taxon>
        <taxon>Actinomycetes</taxon>
        <taxon>Mycobacteriales</taxon>
        <taxon>Corynebacteriaceae</taxon>
        <taxon>Corynebacterium</taxon>
    </lineage>
</organism>
<gene>
    <name evidence="3" type="ORF">ccrud_06370</name>
</gene>
<accession>A0A172QT53</accession>
<dbReference type="AlphaFoldDB" id="A0A172QT53"/>
<evidence type="ECO:0000313" key="3">
    <source>
        <dbReference type="EMBL" id="ANE03872.1"/>
    </source>
</evidence>
<dbReference type="GO" id="GO:0016787">
    <property type="term" value="F:hydrolase activity"/>
    <property type="evidence" value="ECO:0007669"/>
    <property type="project" value="UniProtKB-KW"/>
</dbReference>